<gene>
    <name evidence="1" type="ORF">AJ79_09856</name>
</gene>
<keyword evidence="2" id="KW-1185">Reference proteome</keyword>
<dbReference type="Proteomes" id="UP000223968">
    <property type="component" value="Unassembled WGS sequence"/>
</dbReference>
<protein>
    <submittedName>
        <fullName evidence="1">Uncharacterized protein</fullName>
    </submittedName>
</protein>
<name>A0A2B7WGW4_9EURO</name>
<organism evidence="1 2">
    <name type="scientific">Helicocarpus griseus UAMH5409</name>
    <dbReference type="NCBI Taxonomy" id="1447875"/>
    <lineage>
        <taxon>Eukaryota</taxon>
        <taxon>Fungi</taxon>
        <taxon>Dikarya</taxon>
        <taxon>Ascomycota</taxon>
        <taxon>Pezizomycotina</taxon>
        <taxon>Eurotiomycetes</taxon>
        <taxon>Eurotiomycetidae</taxon>
        <taxon>Onygenales</taxon>
        <taxon>Ajellomycetaceae</taxon>
        <taxon>Helicocarpus</taxon>
    </lineage>
</organism>
<accession>A0A2B7WGW4</accession>
<evidence type="ECO:0000313" key="1">
    <source>
        <dbReference type="EMBL" id="PGG95819.1"/>
    </source>
</evidence>
<dbReference type="OrthoDB" id="3223416at2759"/>
<reference evidence="1 2" key="1">
    <citation type="submission" date="2017-10" db="EMBL/GenBank/DDBJ databases">
        <title>Comparative genomics in systemic dimorphic fungi from Ajellomycetaceae.</title>
        <authorList>
            <person name="Munoz J.F."/>
            <person name="Mcewen J.G."/>
            <person name="Clay O.K."/>
            <person name="Cuomo C.A."/>
        </authorList>
    </citation>
    <scope>NUCLEOTIDE SEQUENCE [LARGE SCALE GENOMIC DNA]</scope>
    <source>
        <strain evidence="1 2">UAMH5409</strain>
    </source>
</reference>
<evidence type="ECO:0000313" key="2">
    <source>
        <dbReference type="Proteomes" id="UP000223968"/>
    </source>
</evidence>
<dbReference type="AlphaFoldDB" id="A0A2B7WGW4"/>
<sequence length="176" mass="18502">MHLSHPLSPLPPLLPLFSHLTTATTTTPSPPQTLNITAIVGHSNHSTFQCWSMNLTTSTDPGTSGASSGPLGPLENGTYTTLPPHFDGGLHNAPAAQYVVFLSGLAHITLPHSREEVWVRGGARGMIVAADTAEVAGEGHRTEYPGDEVTVAVQMPFRDGVVPVHEVVGEGACRDV</sequence>
<comment type="caution">
    <text evidence="1">The sequence shown here is derived from an EMBL/GenBank/DDBJ whole genome shotgun (WGS) entry which is preliminary data.</text>
</comment>
<dbReference type="EMBL" id="PDNB01000310">
    <property type="protein sequence ID" value="PGG95819.1"/>
    <property type="molecule type" value="Genomic_DNA"/>
</dbReference>
<proteinExistence type="predicted"/>